<evidence type="ECO:0000313" key="2">
    <source>
        <dbReference type="Proteomes" id="UP001597216"/>
    </source>
</evidence>
<reference evidence="2" key="1">
    <citation type="journal article" date="2019" name="Int. J. Syst. Evol. Microbiol.">
        <title>The Global Catalogue of Microorganisms (GCM) 10K type strain sequencing project: providing services to taxonomists for standard genome sequencing and annotation.</title>
        <authorList>
            <consortium name="The Broad Institute Genomics Platform"/>
            <consortium name="The Broad Institute Genome Sequencing Center for Infectious Disease"/>
            <person name="Wu L."/>
            <person name="Ma J."/>
        </authorList>
    </citation>
    <scope>NUCLEOTIDE SEQUENCE [LARGE SCALE GENOMIC DNA]</scope>
    <source>
        <strain evidence="2">CCUG 55074</strain>
    </source>
</reference>
<evidence type="ECO:0000313" key="1">
    <source>
        <dbReference type="EMBL" id="MFD1189759.1"/>
    </source>
</evidence>
<sequence>MASVYFDPAVGGDGSTVTDDSNASTGLDNGGHRTRFVPALAQIVAIAANVVTKAAAAAASAASALGAPGTNATSTSSLTIGTGAISLTLAQTGKAYSVGQSVVIARTSAPATTAMWGVITAFNSGTGAMTVQVATGQTLGSGTFTDWTISLTASGTGVPGTRQISAAGLATGGGDFTADRTITVTAAALAAVRTGTTKTQVMTPGDTYDALAEVTLTDAATIAVDMSTFVNATVTLGGNRTLGNPTNAKPGQTGRIRVVQDGTGGRTLAFGSNWKREGGAPTASTAAGVEDYIDFDVVSSTKIRYNFAKNPS</sequence>
<dbReference type="Proteomes" id="UP001597216">
    <property type="component" value="Unassembled WGS sequence"/>
</dbReference>
<organism evidence="1 2">
    <name type="scientific">Phenylobacterium conjunctum</name>
    <dbReference type="NCBI Taxonomy" id="1298959"/>
    <lineage>
        <taxon>Bacteria</taxon>
        <taxon>Pseudomonadati</taxon>
        <taxon>Pseudomonadota</taxon>
        <taxon>Alphaproteobacteria</taxon>
        <taxon>Caulobacterales</taxon>
        <taxon>Caulobacteraceae</taxon>
        <taxon>Phenylobacterium</taxon>
    </lineage>
</organism>
<name>A0ABW3SXV6_9CAUL</name>
<comment type="caution">
    <text evidence="1">The sequence shown here is derived from an EMBL/GenBank/DDBJ whole genome shotgun (WGS) entry which is preliminary data.</text>
</comment>
<dbReference type="EMBL" id="JBHTLQ010000006">
    <property type="protein sequence ID" value="MFD1189759.1"/>
    <property type="molecule type" value="Genomic_DNA"/>
</dbReference>
<protein>
    <submittedName>
        <fullName evidence="1">Uncharacterized protein</fullName>
    </submittedName>
</protein>
<keyword evidence="2" id="KW-1185">Reference proteome</keyword>
<accession>A0ABW3SXV6</accession>
<dbReference type="RefSeq" id="WP_377352700.1">
    <property type="nucleotide sequence ID" value="NZ_JBHTLQ010000006.1"/>
</dbReference>
<proteinExistence type="predicted"/>
<gene>
    <name evidence="1" type="ORF">ACFQ27_04135</name>
</gene>